<evidence type="ECO:0000256" key="1">
    <source>
        <dbReference type="ARBA" id="ARBA00004123"/>
    </source>
</evidence>
<keyword evidence="4 7" id="KW-0863">Zinc-finger</keyword>
<keyword evidence="3" id="KW-0677">Repeat</keyword>
<feature type="domain" description="C2H2-type" evidence="9">
    <location>
        <begin position="88"/>
        <end position="116"/>
    </location>
</feature>
<comment type="caution">
    <text evidence="10">The sequence shown here is derived from an EMBL/GenBank/DDBJ whole genome shotgun (WGS) entry which is preliminary data.</text>
</comment>
<organism evidence="10 11">
    <name type="scientific">Paecilomyces lecythidis</name>
    <dbReference type="NCBI Taxonomy" id="3004212"/>
    <lineage>
        <taxon>Eukaryota</taxon>
        <taxon>Fungi</taxon>
        <taxon>Dikarya</taxon>
        <taxon>Ascomycota</taxon>
        <taxon>Pezizomycotina</taxon>
        <taxon>Eurotiomycetes</taxon>
        <taxon>Eurotiomycetidae</taxon>
        <taxon>Eurotiales</taxon>
        <taxon>Thermoascaceae</taxon>
        <taxon>Paecilomyces</taxon>
    </lineage>
</organism>
<evidence type="ECO:0000256" key="8">
    <source>
        <dbReference type="SAM" id="MobiDB-lite"/>
    </source>
</evidence>
<evidence type="ECO:0000256" key="3">
    <source>
        <dbReference type="ARBA" id="ARBA00022737"/>
    </source>
</evidence>
<dbReference type="Gene3D" id="3.30.160.60">
    <property type="entry name" value="Classic Zinc Finger"/>
    <property type="match status" value="1"/>
</dbReference>
<name>A0ABR3YFF3_9EURO</name>
<dbReference type="Proteomes" id="UP001583193">
    <property type="component" value="Unassembled WGS sequence"/>
</dbReference>
<keyword evidence="5" id="KW-0862">Zinc</keyword>
<dbReference type="SMART" id="SM00355">
    <property type="entry name" value="ZnF_C2H2"/>
    <property type="match status" value="5"/>
</dbReference>
<dbReference type="SUPFAM" id="SSF57667">
    <property type="entry name" value="beta-beta-alpha zinc fingers"/>
    <property type="match status" value="1"/>
</dbReference>
<keyword evidence="2" id="KW-0479">Metal-binding</keyword>
<dbReference type="InterPro" id="IPR013087">
    <property type="entry name" value="Znf_C2H2_type"/>
</dbReference>
<accession>A0ABR3YFF3</accession>
<evidence type="ECO:0000313" key="11">
    <source>
        <dbReference type="Proteomes" id="UP001583193"/>
    </source>
</evidence>
<feature type="region of interest" description="Disordered" evidence="8">
    <location>
        <begin position="228"/>
        <end position="261"/>
    </location>
</feature>
<sequence>MSSHRGQPSGIPCRRCNLLFPSADAINRHFHESVDHNICSLCTNIRKDFESFNQLQDHLENDHLYCEPCHWFAPSKTGLVQHNLSRHYMCGICNRYFVNIHELNGHAISMHRPRSALCVLCNRDFPTLSSAFSHMESGKCTEGATREDVQTLTVEFLTSNRLAFNNPFDCRVCHRPFNRMCDLLQHAETRACPEGYWANAQSNSGLGALVEHVRHNLRNAVNARRQNQGQGFAAQNPRAPAPQQYTGGPGSQFGHPQEPGR</sequence>
<evidence type="ECO:0000256" key="6">
    <source>
        <dbReference type="ARBA" id="ARBA00023242"/>
    </source>
</evidence>
<keyword evidence="11" id="KW-1185">Reference proteome</keyword>
<gene>
    <name evidence="10" type="ORF">Plec18167_000813</name>
</gene>
<evidence type="ECO:0000256" key="5">
    <source>
        <dbReference type="ARBA" id="ARBA00022833"/>
    </source>
</evidence>
<dbReference type="EMBL" id="JAVDPF010000001">
    <property type="protein sequence ID" value="KAL1886878.1"/>
    <property type="molecule type" value="Genomic_DNA"/>
</dbReference>
<dbReference type="PROSITE" id="PS00028">
    <property type="entry name" value="ZINC_FINGER_C2H2_1"/>
    <property type="match status" value="1"/>
</dbReference>
<protein>
    <recommendedName>
        <fullName evidence="9">C2H2-type domain-containing protein</fullName>
    </recommendedName>
</protein>
<evidence type="ECO:0000256" key="2">
    <source>
        <dbReference type="ARBA" id="ARBA00022723"/>
    </source>
</evidence>
<evidence type="ECO:0000313" key="10">
    <source>
        <dbReference type="EMBL" id="KAL1886878.1"/>
    </source>
</evidence>
<keyword evidence="6" id="KW-0539">Nucleus</keyword>
<dbReference type="PANTHER" id="PTHR24406">
    <property type="entry name" value="TRANSCRIPTIONAL REPRESSOR CTCFL-RELATED"/>
    <property type="match status" value="1"/>
</dbReference>
<dbReference type="InterPro" id="IPR036236">
    <property type="entry name" value="Znf_C2H2_sf"/>
</dbReference>
<proteinExistence type="predicted"/>
<evidence type="ECO:0000256" key="7">
    <source>
        <dbReference type="PROSITE-ProRule" id="PRU00042"/>
    </source>
</evidence>
<evidence type="ECO:0000259" key="9">
    <source>
        <dbReference type="PROSITE" id="PS50157"/>
    </source>
</evidence>
<reference evidence="10 11" key="1">
    <citation type="journal article" date="2024" name="IMA Fungus">
        <title>IMA Genome - F19 : A genome assembly and annotation guide to empower mycologists, including annotated draft genome sequences of Ceratocystis pirilliformis, Diaporthe australafricana, Fusarium ophioides, Paecilomyces lecythidis, and Sporothrix stenoceras.</title>
        <authorList>
            <person name="Aylward J."/>
            <person name="Wilson A.M."/>
            <person name="Visagie C.M."/>
            <person name="Spraker J."/>
            <person name="Barnes I."/>
            <person name="Buitendag C."/>
            <person name="Ceriani C."/>
            <person name="Del Mar Angel L."/>
            <person name="du Plessis D."/>
            <person name="Fuchs T."/>
            <person name="Gasser K."/>
            <person name="Kramer D."/>
            <person name="Li W."/>
            <person name="Munsamy K."/>
            <person name="Piso A."/>
            <person name="Price J.L."/>
            <person name="Sonnekus B."/>
            <person name="Thomas C."/>
            <person name="van der Nest A."/>
            <person name="van Dijk A."/>
            <person name="van Heerden A."/>
            <person name="van Vuuren N."/>
            <person name="Yilmaz N."/>
            <person name="Duong T.A."/>
            <person name="van der Merwe N.A."/>
            <person name="Wingfield M.J."/>
            <person name="Wingfield B.D."/>
        </authorList>
    </citation>
    <scope>NUCLEOTIDE SEQUENCE [LARGE SCALE GENOMIC DNA]</scope>
    <source>
        <strain evidence="10 11">CMW 18167</strain>
    </source>
</reference>
<evidence type="ECO:0000256" key="4">
    <source>
        <dbReference type="ARBA" id="ARBA00022771"/>
    </source>
</evidence>
<feature type="compositionally biased region" description="Low complexity" evidence="8">
    <location>
        <begin position="233"/>
        <end position="244"/>
    </location>
</feature>
<dbReference type="PROSITE" id="PS50157">
    <property type="entry name" value="ZINC_FINGER_C2H2_2"/>
    <property type="match status" value="1"/>
</dbReference>
<comment type="subcellular location">
    <subcellularLocation>
        <location evidence="1">Nucleus</location>
    </subcellularLocation>
</comment>
<dbReference type="InterPro" id="IPR050888">
    <property type="entry name" value="ZnF_C2H2-type_TF"/>
</dbReference>